<dbReference type="AlphaFoldDB" id="A0AAW2DQH9"/>
<proteinExistence type="predicted"/>
<dbReference type="EMBL" id="JAZDWU010000002">
    <property type="protein sequence ID" value="KAL0011813.1"/>
    <property type="molecule type" value="Genomic_DNA"/>
</dbReference>
<comment type="caution">
    <text evidence="4">The sequence shown here is derived from an EMBL/GenBank/DDBJ whole genome shotgun (WGS) entry which is preliminary data.</text>
</comment>
<evidence type="ECO:0000256" key="3">
    <source>
        <dbReference type="SAM" id="SignalP"/>
    </source>
</evidence>
<evidence type="ECO:0000313" key="4">
    <source>
        <dbReference type="EMBL" id="KAL0011813.1"/>
    </source>
</evidence>
<accession>A0AAW2DQH9</accession>
<sequence>MAIFLVAVGAWSWGMYHLGNGNKIQKSAIFLNLNELISLHTRVENLAVGKLSLNLIGFSKESVSLFGHRLSLAVKDLLPVTHCIPLTVEYLNSSSLVPIKDYETNRLIGVLQLAEGSHLIVNETQLKAGTLNPVEVDNTWLLKNLMELQKDLSNNQIPL</sequence>
<dbReference type="GO" id="GO:0006261">
    <property type="term" value="P:DNA-templated DNA replication"/>
    <property type="evidence" value="ECO:0007669"/>
    <property type="project" value="TreeGrafter"/>
</dbReference>
<keyword evidence="3" id="KW-0732">Signal</keyword>
<dbReference type="InterPro" id="IPR019140">
    <property type="entry name" value="MCM_complex-bd"/>
</dbReference>
<dbReference type="GO" id="GO:0005634">
    <property type="term" value="C:nucleus"/>
    <property type="evidence" value="ECO:0007669"/>
    <property type="project" value="UniProtKB-SubCell"/>
</dbReference>
<dbReference type="Pfam" id="PF09739">
    <property type="entry name" value="MCM_bind"/>
    <property type="match status" value="1"/>
</dbReference>
<organism evidence="4 5">
    <name type="scientific">Lithocarpus litseifolius</name>
    <dbReference type="NCBI Taxonomy" id="425828"/>
    <lineage>
        <taxon>Eukaryota</taxon>
        <taxon>Viridiplantae</taxon>
        <taxon>Streptophyta</taxon>
        <taxon>Embryophyta</taxon>
        <taxon>Tracheophyta</taxon>
        <taxon>Spermatophyta</taxon>
        <taxon>Magnoliopsida</taxon>
        <taxon>eudicotyledons</taxon>
        <taxon>Gunneridae</taxon>
        <taxon>Pentapetalae</taxon>
        <taxon>rosids</taxon>
        <taxon>fabids</taxon>
        <taxon>Fagales</taxon>
        <taxon>Fagaceae</taxon>
        <taxon>Lithocarpus</taxon>
    </lineage>
</organism>
<dbReference type="PANTHER" id="PTHR13489">
    <property type="entry name" value="MINI-CHROMOSOME MAINTENANCE COMPLEX-BINDING PROTEIN"/>
    <property type="match status" value="1"/>
</dbReference>
<evidence type="ECO:0000256" key="2">
    <source>
        <dbReference type="ARBA" id="ARBA00023242"/>
    </source>
</evidence>
<keyword evidence="5" id="KW-1185">Reference proteome</keyword>
<reference evidence="4 5" key="1">
    <citation type="submission" date="2024-01" db="EMBL/GenBank/DDBJ databases">
        <title>A telomere-to-telomere, gap-free genome of sweet tea (Lithocarpus litseifolius).</title>
        <authorList>
            <person name="Zhou J."/>
        </authorList>
    </citation>
    <scope>NUCLEOTIDE SEQUENCE [LARGE SCALE GENOMIC DNA]</scope>
    <source>
        <strain evidence="4">Zhou-2022a</strain>
        <tissue evidence="4">Leaf</tissue>
    </source>
</reference>
<dbReference type="PANTHER" id="PTHR13489:SF0">
    <property type="entry name" value="MINI-CHROMOSOME MAINTENANCE COMPLEX-BINDING PROTEIN"/>
    <property type="match status" value="1"/>
</dbReference>
<gene>
    <name evidence="4" type="ORF">SO802_006921</name>
</gene>
<dbReference type="Proteomes" id="UP001459277">
    <property type="component" value="Unassembled WGS sequence"/>
</dbReference>
<keyword evidence="2" id="KW-0539">Nucleus</keyword>
<protein>
    <submittedName>
        <fullName evidence="4">Uncharacterized protein</fullName>
    </submittedName>
</protein>
<name>A0AAW2DQH9_9ROSI</name>
<feature type="chain" id="PRO_5043340623" evidence="3">
    <location>
        <begin position="22"/>
        <end position="159"/>
    </location>
</feature>
<evidence type="ECO:0000256" key="1">
    <source>
        <dbReference type="ARBA" id="ARBA00004123"/>
    </source>
</evidence>
<feature type="signal peptide" evidence="3">
    <location>
        <begin position="1"/>
        <end position="21"/>
    </location>
</feature>
<comment type="subcellular location">
    <subcellularLocation>
        <location evidence="1">Nucleus</location>
    </subcellularLocation>
</comment>
<dbReference type="GO" id="GO:0003682">
    <property type="term" value="F:chromatin binding"/>
    <property type="evidence" value="ECO:0007669"/>
    <property type="project" value="TreeGrafter"/>
</dbReference>
<evidence type="ECO:0000313" key="5">
    <source>
        <dbReference type="Proteomes" id="UP001459277"/>
    </source>
</evidence>